<dbReference type="InterPro" id="IPR010982">
    <property type="entry name" value="Lambda_DNA-bd_dom_sf"/>
</dbReference>
<dbReference type="Pfam" id="PF15943">
    <property type="entry name" value="YdaS_toxin"/>
    <property type="match status" value="1"/>
</dbReference>
<dbReference type="EMBL" id="PZPP01000016">
    <property type="protein sequence ID" value="PTM34166.1"/>
    <property type="molecule type" value="Genomic_DNA"/>
</dbReference>
<feature type="domain" description="HTH cro/C1-type" evidence="1">
    <location>
        <begin position="16"/>
        <end position="61"/>
    </location>
</feature>
<comment type="caution">
    <text evidence="2">The sequence shown here is derived from an EMBL/GenBank/DDBJ whole genome shotgun (WGS) entry which is preliminary data.</text>
</comment>
<sequence>MSENAIQKAVRLAGGQSALARAIGVTQGAVWKWLNNHQKISPQNAVAISMATNGEVKPYELRPDIPTVFPRPSGDI</sequence>
<reference evidence="2 3" key="1">
    <citation type="submission" date="2018-04" db="EMBL/GenBank/DDBJ databases">
        <title>Genome sequencing reveals highly heavy metal resistance and biotechnology application of the novel Enterobacter cloacae amazonensis isolated from wastewater river in Manaus - Amazonas.</title>
        <authorList>
            <person name="Astolfi M.C.T."/>
            <person name="Carvalho E.B.D.S."/>
            <person name="Lacerda L.B."/>
            <person name="Pinto M.V."/>
            <person name="Nogueira V.B."/>
            <person name="Barros A.M."/>
            <person name="Astolfi-Filho S."/>
        </authorList>
    </citation>
    <scope>NUCLEOTIDE SEQUENCE [LARGE SCALE GENOMIC DNA]</scope>
    <source>
        <strain evidence="3">amazonensis</strain>
    </source>
</reference>
<gene>
    <name evidence="2" type="ORF">DA103_19340</name>
</gene>
<dbReference type="Proteomes" id="UP000241614">
    <property type="component" value="Unassembled WGS sequence"/>
</dbReference>
<name>A0A2T4XW79_ENTCL</name>
<dbReference type="RefSeq" id="WP_032635279.1">
    <property type="nucleotide sequence ID" value="NZ_PZPP01000016.1"/>
</dbReference>
<evidence type="ECO:0000259" key="1">
    <source>
        <dbReference type="PROSITE" id="PS50943"/>
    </source>
</evidence>
<dbReference type="SUPFAM" id="SSF47413">
    <property type="entry name" value="lambda repressor-like DNA-binding domains"/>
    <property type="match status" value="1"/>
</dbReference>
<organism evidence="2 3">
    <name type="scientific">Enterobacter cloacae</name>
    <dbReference type="NCBI Taxonomy" id="550"/>
    <lineage>
        <taxon>Bacteria</taxon>
        <taxon>Pseudomonadati</taxon>
        <taxon>Pseudomonadota</taxon>
        <taxon>Gammaproteobacteria</taxon>
        <taxon>Enterobacterales</taxon>
        <taxon>Enterobacteriaceae</taxon>
        <taxon>Enterobacter</taxon>
        <taxon>Enterobacter cloacae complex</taxon>
    </lineage>
</organism>
<proteinExistence type="predicted"/>
<evidence type="ECO:0000313" key="3">
    <source>
        <dbReference type="Proteomes" id="UP000241614"/>
    </source>
</evidence>
<dbReference type="OrthoDB" id="5682908at2"/>
<dbReference type="InterPro" id="IPR001387">
    <property type="entry name" value="Cro/C1-type_HTH"/>
</dbReference>
<protein>
    <submittedName>
        <fullName evidence="2">Helix-turn-helix domain-containing protein</fullName>
    </submittedName>
</protein>
<dbReference type="CDD" id="cd00093">
    <property type="entry name" value="HTH_XRE"/>
    <property type="match status" value="1"/>
</dbReference>
<dbReference type="InterPro" id="IPR031856">
    <property type="entry name" value="YdaS_toxin-like"/>
</dbReference>
<dbReference type="Gene3D" id="1.10.260.40">
    <property type="entry name" value="lambda repressor-like DNA-binding domains"/>
    <property type="match status" value="1"/>
</dbReference>
<accession>A0A2T4XW79</accession>
<evidence type="ECO:0000313" key="2">
    <source>
        <dbReference type="EMBL" id="PTM34166.1"/>
    </source>
</evidence>
<dbReference type="GO" id="GO:0003677">
    <property type="term" value="F:DNA binding"/>
    <property type="evidence" value="ECO:0007669"/>
    <property type="project" value="InterPro"/>
</dbReference>
<dbReference type="PROSITE" id="PS50943">
    <property type="entry name" value="HTH_CROC1"/>
    <property type="match status" value="1"/>
</dbReference>
<dbReference type="AlphaFoldDB" id="A0A2T4XW79"/>